<proteinExistence type="predicted"/>
<dbReference type="GO" id="GO:0003824">
    <property type="term" value="F:catalytic activity"/>
    <property type="evidence" value="ECO:0007669"/>
    <property type="project" value="InterPro"/>
</dbReference>
<gene>
    <name evidence="7" type="ORF">GCM10009069_04340</name>
</gene>
<feature type="domain" description="Elp3/MiaA/NifB-like radical SAM core" evidence="6">
    <location>
        <begin position="82"/>
        <end position="296"/>
    </location>
</feature>
<dbReference type="NCBIfam" id="TIGR03975">
    <property type="entry name" value="rSAM_ocin_1"/>
    <property type="match status" value="1"/>
</dbReference>
<dbReference type="GO" id="GO:0005829">
    <property type="term" value="C:cytosol"/>
    <property type="evidence" value="ECO:0007669"/>
    <property type="project" value="TreeGrafter"/>
</dbReference>
<evidence type="ECO:0000313" key="7">
    <source>
        <dbReference type="EMBL" id="GHA84083.1"/>
    </source>
</evidence>
<sequence length="376" mass="42331">MGEALADIAPEIDHVFQGEAESAFLAFLEDRAADEPINRVLPGLVNESLDDIPAPDYSDFFLQWTALVDEATTANGIKRSEIRLPYESSRGCWWGAKHHCTFCGLNANGMNHRTKSADKVEREIVAMSQAYDVNRILMVDNIMPHSYVSTLLPNLAAAEQKLEIFYEQKANLGRRRMLLLRDAGVTSIQPGIEALSTPLLKRMNKGTSLRVNLDCLRHARASGVSLAWNLLSDFPGDDQQNYEDMIEIIPLLHHLEPPGGLGGLSIDRFSPYHMTPEKYGISRIRPLPAYAEVFPNSTDPRLAYHFEGDYNSALRLSLDLKTRMETVIQDWLDAWQEGPPILFVFDLDDNRHLLVDTQRDSQMSQASSALRTLIYC</sequence>
<evidence type="ECO:0000256" key="2">
    <source>
        <dbReference type="ARBA" id="ARBA00022691"/>
    </source>
</evidence>
<protein>
    <recommendedName>
        <fullName evidence="6">Elp3/MiaA/NifB-like radical SAM core domain-containing protein</fullName>
    </recommendedName>
</protein>
<dbReference type="InterPro" id="IPR013785">
    <property type="entry name" value="Aldolase_TIM"/>
</dbReference>
<dbReference type="RefSeq" id="WP_189494930.1">
    <property type="nucleotide sequence ID" value="NZ_BMZH01000001.1"/>
</dbReference>
<dbReference type="AlphaFoldDB" id="A0A8J3G0Y8"/>
<keyword evidence="3" id="KW-0479">Metal-binding</keyword>
<evidence type="ECO:0000256" key="4">
    <source>
        <dbReference type="ARBA" id="ARBA00023004"/>
    </source>
</evidence>
<name>A0A8J3G0Y8_9PROT</name>
<dbReference type="Gene3D" id="3.20.20.70">
    <property type="entry name" value="Aldolase class I"/>
    <property type="match status" value="1"/>
</dbReference>
<dbReference type="InterPro" id="IPR006638">
    <property type="entry name" value="Elp3/MiaA/NifB-like_rSAM"/>
</dbReference>
<evidence type="ECO:0000313" key="8">
    <source>
        <dbReference type="Proteomes" id="UP000634004"/>
    </source>
</evidence>
<dbReference type="SFLD" id="SFLDG01082">
    <property type="entry name" value="B12-binding_domain_containing"/>
    <property type="match status" value="1"/>
</dbReference>
<dbReference type="Pfam" id="PF04055">
    <property type="entry name" value="Radical_SAM"/>
    <property type="match status" value="1"/>
</dbReference>
<evidence type="ECO:0000256" key="5">
    <source>
        <dbReference type="ARBA" id="ARBA00023014"/>
    </source>
</evidence>
<evidence type="ECO:0000256" key="1">
    <source>
        <dbReference type="ARBA" id="ARBA00001966"/>
    </source>
</evidence>
<keyword evidence="8" id="KW-1185">Reference proteome</keyword>
<dbReference type="EMBL" id="BMZH01000001">
    <property type="protein sequence ID" value="GHA84083.1"/>
    <property type="molecule type" value="Genomic_DNA"/>
</dbReference>
<dbReference type="GO" id="GO:0051536">
    <property type="term" value="F:iron-sulfur cluster binding"/>
    <property type="evidence" value="ECO:0007669"/>
    <property type="project" value="UniProtKB-KW"/>
</dbReference>
<dbReference type="SFLD" id="SFLDF00324">
    <property type="entry name" value="bacteriocin_maturation"/>
    <property type="match status" value="1"/>
</dbReference>
<keyword evidence="4" id="KW-0408">Iron</keyword>
<dbReference type="InterPro" id="IPR051198">
    <property type="entry name" value="BchE-like"/>
</dbReference>
<keyword evidence="2" id="KW-0949">S-adenosyl-L-methionine</keyword>
<evidence type="ECO:0000259" key="6">
    <source>
        <dbReference type="SMART" id="SM00729"/>
    </source>
</evidence>
<comment type="cofactor">
    <cofactor evidence="1">
        <name>[4Fe-4S] cluster</name>
        <dbReference type="ChEBI" id="CHEBI:49883"/>
    </cofactor>
</comment>
<keyword evidence="5" id="KW-0411">Iron-sulfur</keyword>
<evidence type="ECO:0000256" key="3">
    <source>
        <dbReference type="ARBA" id="ARBA00022723"/>
    </source>
</evidence>
<accession>A0A8J3G0Y8</accession>
<dbReference type="SUPFAM" id="SSF102114">
    <property type="entry name" value="Radical SAM enzymes"/>
    <property type="match status" value="1"/>
</dbReference>
<dbReference type="PANTHER" id="PTHR43409:SF7">
    <property type="entry name" value="BLL1977 PROTEIN"/>
    <property type="match status" value="1"/>
</dbReference>
<comment type="caution">
    <text evidence="7">The sequence shown here is derived from an EMBL/GenBank/DDBJ whole genome shotgun (WGS) entry which is preliminary data.</text>
</comment>
<dbReference type="SFLD" id="SFLDS00029">
    <property type="entry name" value="Radical_SAM"/>
    <property type="match status" value="1"/>
</dbReference>
<organism evidence="7 8">
    <name type="scientific">Algimonas arctica</name>
    <dbReference type="NCBI Taxonomy" id="1479486"/>
    <lineage>
        <taxon>Bacteria</taxon>
        <taxon>Pseudomonadati</taxon>
        <taxon>Pseudomonadota</taxon>
        <taxon>Alphaproteobacteria</taxon>
        <taxon>Maricaulales</taxon>
        <taxon>Robiginitomaculaceae</taxon>
        <taxon>Algimonas</taxon>
    </lineage>
</organism>
<reference evidence="7" key="1">
    <citation type="journal article" date="2014" name="Int. J. Syst. Evol. Microbiol.">
        <title>Complete genome sequence of Corynebacterium casei LMG S-19264T (=DSM 44701T), isolated from a smear-ripened cheese.</title>
        <authorList>
            <consortium name="US DOE Joint Genome Institute (JGI-PGF)"/>
            <person name="Walter F."/>
            <person name="Albersmeier A."/>
            <person name="Kalinowski J."/>
            <person name="Ruckert C."/>
        </authorList>
    </citation>
    <scope>NUCLEOTIDE SEQUENCE</scope>
    <source>
        <strain evidence="7">KCTC 32513</strain>
    </source>
</reference>
<dbReference type="InterPro" id="IPR058240">
    <property type="entry name" value="rSAM_sf"/>
</dbReference>
<dbReference type="InterPro" id="IPR007197">
    <property type="entry name" value="rSAM"/>
</dbReference>
<dbReference type="Proteomes" id="UP000634004">
    <property type="component" value="Unassembled WGS sequence"/>
</dbReference>
<dbReference type="SMART" id="SM00729">
    <property type="entry name" value="Elp3"/>
    <property type="match status" value="1"/>
</dbReference>
<reference evidence="7" key="2">
    <citation type="submission" date="2020-09" db="EMBL/GenBank/DDBJ databases">
        <authorList>
            <person name="Sun Q."/>
            <person name="Kim S."/>
        </authorList>
    </citation>
    <scope>NUCLEOTIDE SEQUENCE</scope>
    <source>
        <strain evidence="7">KCTC 32513</strain>
    </source>
</reference>
<dbReference type="PANTHER" id="PTHR43409">
    <property type="entry name" value="ANAEROBIC MAGNESIUM-PROTOPORPHYRIN IX MONOMETHYL ESTER CYCLASE-RELATED"/>
    <property type="match status" value="1"/>
</dbReference>
<dbReference type="GO" id="GO:0046872">
    <property type="term" value="F:metal ion binding"/>
    <property type="evidence" value="ECO:0007669"/>
    <property type="project" value="UniProtKB-KW"/>
</dbReference>
<dbReference type="InterPro" id="IPR023984">
    <property type="entry name" value="rSAM_ocin_1"/>
</dbReference>